<dbReference type="SMART" id="SM00456">
    <property type="entry name" value="WW"/>
    <property type="match status" value="2"/>
</dbReference>
<organism evidence="8 9">
    <name type="scientific">Monosiga brevicollis</name>
    <name type="common">Choanoflagellate</name>
    <dbReference type="NCBI Taxonomy" id="81824"/>
    <lineage>
        <taxon>Eukaryota</taxon>
        <taxon>Choanoflagellata</taxon>
        <taxon>Craspedida</taxon>
        <taxon>Salpingoecidae</taxon>
        <taxon>Monosiga</taxon>
    </lineage>
</organism>
<evidence type="ECO:0000256" key="2">
    <source>
        <dbReference type="ARBA" id="ARBA00022737"/>
    </source>
</evidence>
<dbReference type="RefSeq" id="XP_001744099.1">
    <property type="nucleotide sequence ID" value="XM_001744047.1"/>
</dbReference>
<dbReference type="Proteomes" id="UP000001357">
    <property type="component" value="Unassembled WGS sequence"/>
</dbReference>
<dbReference type="CDD" id="cd00201">
    <property type="entry name" value="WW"/>
    <property type="match status" value="1"/>
</dbReference>
<dbReference type="KEGG" id="mbr:MONBRDRAFT_31659"/>
<dbReference type="STRING" id="81824.A9UUZ5"/>
<dbReference type="InterPro" id="IPR001202">
    <property type="entry name" value="WW_dom"/>
</dbReference>
<dbReference type="EMBL" id="CH991546">
    <property type="protein sequence ID" value="EDQ90802.1"/>
    <property type="molecule type" value="Genomic_DNA"/>
</dbReference>
<dbReference type="PROSITE" id="PS50020">
    <property type="entry name" value="WW_DOMAIN_2"/>
    <property type="match status" value="1"/>
</dbReference>
<evidence type="ECO:0008006" key="10">
    <source>
        <dbReference type="Google" id="ProtNLM"/>
    </source>
</evidence>
<dbReference type="PANTHER" id="PTHR23116:SF29">
    <property type="entry name" value="PDZ DOMAIN-CONTAINING PROTEIN 7"/>
    <property type="match status" value="1"/>
</dbReference>
<evidence type="ECO:0000256" key="4">
    <source>
        <dbReference type="SAM" id="Coils"/>
    </source>
</evidence>
<dbReference type="InterPro" id="IPR051844">
    <property type="entry name" value="USH2_Complex_Protein"/>
</dbReference>
<name>A9UUZ5_MONBE</name>
<evidence type="ECO:0000313" key="8">
    <source>
        <dbReference type="EMBL" id="EDQ90802.1"/>
    </source>
</evidence>
<dbReference type="InterPro" id="IPR001478">
    <property type="entry name" value="PDZ"/>
</dbReference>
<sequence>MSRLPRTITLEPAKQGLQFSIRGGAEHGLPIIISNVDVGSEAARLGLRIGCEILSVNGVSFRNIEHSVAVAQLTTEPTLRITFRSNPLIERAFTGQGPDCEPDLAVDALIPPLTALPHPHSESSVSVQEQPGPEDDAAIRSTVIQPTHMALPPAAAALGTESVHLDLHGGHDGDDAFDTSGAGSFVEIDEPSDAETLSLASLSSYASTAATGWFAANKQNQSSDGIEERLRSLFRTPTRRASEVIVPAHPGSPRTPAITPPRFSFPAQTPHPSGNSSAATKTDKPAFDQRRMEARLRSLSHLASTPSTRTRELARRPQPFTAPIHTLHNEADDRDLAPGWTSHVDSRTNRIFYANAATRQTTWIKPGRRQGIPSDPQLVDWRALPHGWDIATHKNGEPYYIKFVLKHLPRLALPTSTCVAAQPAPASVSLEQRLLEQVTQQLNEHSLKLREQEGVLQSRRADATEIQQRLNRMQERRAALSMTLAQTEGQSEVEARLEGQLEMLSEQISDVITAQKSAAEVVEAQTQIVRRRRERIEAVADVLSQCQQRSAKVPEIDRSRHAASTGMHLLRRLKADFDTAVQELAALVDAVLEQAGVAEPFGEQSLMELERHRDREWLVHVDAEQNLRSDLEMQLISLTVELELAPKLRLALSELEQLRRQEMLRSSMGIRAAVHLPDKEREVDHLARRLLSCVPPFESAECVQILCGSSGLAFRNETSGSAIEA</sequence>
<dbReference type="SUPFAM" id="SSF51045">
    <property type="entry name" value="WW domain"/>
    <property type="match status" value="1"/>
</dbReference>
<feature type="domain" description="PDZ" evidence="7">
    <location>
        <begin position="7"/>
        <end position="73"/>
    </location>
</feature>
<feature type="region of interest" description="Disordered" evidence="5">
    <location>
        <begin position="266"/>
        <end position="285"/>
    </location>
</feature>
<dbReference type="AlphaFoldDB" id="A9UUZ5"/>
<evidence type="ECO:0000256" key="3">
    <source>
        <dbReference type="ARBA" id="ARBA00023273"/>
    </source>
</evidence>
<evidence type="ECO:0000256" key="5">
    <source>
        <dbReference type="SAM" id="MobiDB-lite"/>
    </source>
</evidence>
<dbReference type="SUPFAM" id="SSF50156">
    <property type="entry name" value="PDZ domain-like"/>
    <property type="match status" value="1"/>
</dbReference>
<accession>A9UUZ5</accession>
<keyword evidence="9" id="KW-1185">Reference proteome</keyword>
<feature type="domain" description="WW" evidence="6">
    <location>
        <begin position="334"/>
        <end position="368"/>
    </location>
</feature>
<dbReference type="InterPro" id="IPR036020">
    <property type="entry name" value="WW_dom_sf"/>
</dbReference>
<comment type="subcellular location">
    <subcellularLocation>
        <location evidence="1">Cell projection</location>
    </subcellularLocation>
</comment>
<evidence type="ECO:0000313" key="9">
    <source>
        <dbReference type="Proteomes" id="UP000001357"/>
    </source>
</evidence>
<evidence type="ECO:0000256" key="1">
    <source>
        <dbReference type="ARBA" id="ARBA00004316"/>
    </source>
</evidence>
<dbReference type="eggNOG" id="KOG3528">
    <property type="taxonomic scope" value="Eukaryota"/>
</dbReference>
<keyword evidence="2" id="KW-0677">Repeat</keyword>
<keyword evidence="4" id="KW-0175">Coiled coil</keyword>
<dbReference type="InParanoid" id="A9UUZ5"/>
<feature type="compositionally biased region" description="Polar residues" evidence="5">
    <location>
        <begin position="266"/>
        <end position="280"/>
    </location>
</feature>
<dbReference type="PROSITE" id="PS01159">
    <property type="entry name" value="WW_DOMAIN_1"/>
    <property type="match status" value="1"/>
</dbReference>
<dbReference type="InterPro" id="IPR036034">
    <property type="entry name" value="PDZ_sf"/>
</dbReference>
<keyword evidence="3" id="KW-0966">Cell projection</keyword>
<dbReference type="GO" id="GO:0005886">
    <property type="term" value="C:plasma membrane"/>
    <property type="evidence" value="ECO:0000318"/>
    <property type="project" value="GO_Central"/>
</dbReference>
<gene>
    <name evidence="8" type="ORF">MONBRDRAFT_31659</name>
</gene>
<dbReference type="Pfam" id="PF00397">
    <property type="entry name" value="WW"/>
    <property type="match status" value="1"/>
</dbReference>
<dbReference type="GeneID" id="5889350"/>
<proteinExistence type="predicted"/>
<dbReference type="Gene3D" id="2.30.42.10">
    <property type="match status" value="1"/>
</dbReference>
<dbReference type="PANTHER" id="PTHR23116">
    <property type="entry name" value="PDZ DOMAIN CONTAINING WHIRLIN AND HARMONIN-RELATED"/>
    <property type="match status" value="1"/>
</dbReference>
<evidence type="ECO:0000259" key="7">
    <source>
        <dbReference type="PROSITE" id="PS50106"/>
    </source>
</evidence>
<protein>
    <recommendedName>
        <fullName evidence="10">WW domain-containing protein</fullName>
    </recommendedName>
</protein>
<dbReference type="PROSITE" id="PS50106">
    <property type="entry name" value="PDZ"/>
    <property type="match status" value="1"/>
</dbReference>
<dbReference type="GO" id="GO:0042995">
    <property type="term" value="C:cell projection"/>
    <property type="evidence" value="ECO:0007669"/>
    <property type="project" value="UniProtKB-SubCell"/>
</dbReference>
<dbReference type="Pfam" id="PF00595">
    <property type="entry name" value="PDZ"/>
    <property type="match status" value="1"/>
</dbReference>
<dbReference type="SMART" id="SM00228">
    <property type="entry name" value="PDZ"/>
    <property type="match status" value="1"/>
</dbReference>
<dbReference type="CDD" id="cd00136">
    <property type="entry name" value="PDZ_canonical"/>
    <property type="match status" value="1"/>
</dbReference>
<reference evidence="8 9" key="1">
    <citation type="journal article" date="2008" name="Nature">
        <title>The genome of the choanoflagellate Monosiga brevicollis and the origin of metazoans.</title>
        <authorList>
            <consortium name="JGI Sequencing"/>
            <person name="King N."/>
            <person name="Westbrook M.J."/>
            <person name="Young S.L."/>
            <person name="Kuo A."/>
            <person name="Abedin M."/>
            <person name="Chapman J."/>
            <person name="Fairclough S."/>
            <person name="Hellsten U."/>
            <person name="Isogai Y."/>
            <person name="Letunic I."/>
            <person name="Marr M."/>
            <person name="Pincus D."/>
            <person name="Putnam N."/>
            <person name="Rokas A."/>
            <person name="Wright K.J."/>
            <person name="Zuzow R."/>
            <person name="Dirks W."/>
            <person name="Good M."/>
            <person name="Goodstein D."/>
            <person name="Lemons D."/>
            <person name="Li W."/>
            <person name="Lyons J.B."/>
            <person name="Morris A."/>
            <person name="Nichols S."/>
            <person name="Richter D.J."/>
            <person name="Salamov A."/>
            <person name="Bork P."/>
            <person name="Lim W.A."/>
            <person name="Manning G."/>
            <person name="Miller W.T."/>
            <person name="McGinnis W."/>
            <person name="Shapiro H."/>
            <person name="Tjian R."/>
            <person name="Grigoriev I.V."/>
            <person name="Rokhsar D."/>
        </authorList>
    </citation>
    <scope>NUCLEOTIDE SEQUENCE [LARGE SCALE GENOMIC DNA]</scope>
    <source>
        <strain evidence="9">MX1 / ATCC 50154</strain>
    </source>
</reference>
<dbReference type="Gene3D" id="2.20.70.10">
    <property type="match status" value="1"/>
</dbReference>
<evidence type="ECO:0000259" key="6">
    <source>
        <dbReference type="PROSITE" id="PS50020"/>
    </source>
</evidence>
<feature type="coiled-coil region" evidence="4">
    <location>
        <begin position="435"/>
        <end position="490"/>
    </location>
</feature>